<dbReference type="CDD" id="cd01949">
    <property type="entry name" value="GGDEF"/>
    <property type="match status" value="1"/>
</dbReference>
<dbReference type="EMBL" id="JBHSEG010000002">
    <property type="protein sequence ID" value="MFC4453808.1"/>
    <property type="molecule type" value="Genomic_DNA"/>
</dbReference>
<evidence type="ECO:0000313" key="4">
    <source>
        <dbReference type="Proteomes" id="UP001595939"/>
    </source>
</evidence>
<dbReference type="PANTHER" id="PTHR45228">
    <property type="entry name" value="CYCLIC DI-GMP PHOSPHODIESTERASE TM_0186-RELATED"/>
    <property type="match status" value="1"/>
</dbReference>
<dbReference type="SUPFAM" id="SSF55781">
    <property type="entry name" value="GAF domain-like"/>
    <property type="match status" value="1"/>
</dbReference>
<keyword evidence="4" id="KW-1185">Reference proteome</keyword>
<dbReference type="Gene3D" id="1.10.3210.10">
    <property type="entry name" value="Hypothetical protein af1432"/>
    <property type="match status" value="1"/>
</dbReference>
<dbReference type="InterPro" id="IPR029787">
    <property type="entry name" value="Nucleotide_cyclase"/>
</dbReference>
<dbReference type="SUPFAM" id="SSF109604">
    <property type="entry name" value="HD-domain/PDEase-like"/>
    <property type="match status" value="1"/>
</dbReference>
<gene>
    <name evidence="3" type="ORF">ACFO0P_08515</name>
</gene>
<protein>
    <submittedName>
        <fullName evidence="3">HD domain-containing phosphohydrolase</fullName>
    </submittedName>
</protein>
<reference evidence="4" key="1">
    <citation type="journal article" date="2019" name="Int. J. Syst. Evol. Microbiol.">
        <title>The Global Catalogue of Microorganisms (GCM) 10K type strain sequencing project: providing services to taxonomists for standard genome sequencing and annotation.</title>
        <authorList>
            <consortium name="The Broad Institute Genomics Platform"/>
            <consortium name="The Broad Institute Genome Sequencing Center for Infectious Disease"/>
            <person name="Wu L."/>
            <person name="Ma J."/>
        </authorList>
    </citation>
    <scope>NUCLEOTIDE SEQUENCE [LARGE SCALE GENOMIC DNA]</scope>
    <source>
        <strain evidence="4">CCUG 39970</strain>
    </source>
</reference>
<dbReference type="PROSITE" id="PS51832">
    <property type="entry name" value="HD_GYP"/>
    <property type="match status" value="1"/>
</dbReference>
<dbReference type="InterPro" id="IPR000014">
    <property type="entry name" value="PAS"/>
</dbReference>
<dbReference type="PROSITE" id="PS50887">
    <property type="entry name" value="GGDEF"/>
    <property type="match status" value="1"/>
</dbReference>
<feature type="domain" description="HD-GYP" evidence="2">
    <location>
        <begin position="433"/>
        <end position="620"/>
    </location>
</feature>
<dbReference type="SMART" id="SM00471">
    <property type="entry name" value="HDc"/>
    <property type="match status" value="1"/>
</dbReference>
<dbReference type="InterPro" id="IPR035965">
    <property type="entry name" value="PAS-like_dom_sf"/>
</dbReference>
<evidence type="ECO:0000259" key="1">
    <source>
        <dbReference type="PROSITE" id="PS50887"/>
    </source>
</evidence>
<dbReference type="Pfam" id="PF13487">
    <property type="entry name" value="HD_5"/>
    <property type="match status" value="1"/>
</dbReference>
<dbReference type="Pfam" id="PF00990">
    <property type="entry name" value="GGDEF"/>
    <property type="match status" value="1"/>
</dbReference>
<proteinExistence type="predicted"/>
<dbReference type="InterPro" id="IPR029016">
    <property type="entry name" value="GAF-like_dom_sf"/>
</dbReference>
<dbReference type="Gene3D" id="3.30.450.20">
    <property type="entry name" value="PAS domain"/>
    <property type="match status" value="1"/>
</dbReference>
<dbReference type="InterPro" id="IPR013656">
    <property type="entry name" value="PAS_4"/>
</dbReference>
<dbReference type="RefSeq" id="WP_380129736.1">
    <property type="nucleotide sequence ID" value="NZ_JBHSEG010000002.1"/>
</dbReference>
<evidence type="ECO:0000259" key="2">
    <source>
        <dbReference type="PROSITE" id="PS51832"/>
    </source>
</evidence>
<dbReference type="InterPro" id="IPR003607">
    <property type="entry name" value="HD/PDEase_dom"/>
</dbReference>
<dbReference type="SUPFAM" id="SSF55073">
    <property type="entry name" value="Nucleotide cyclase"/>
    <property type="match status" value="1"/>
</dbReference>
<dbReference type="InterPro" id="IPR052020">
    <property type="entry name" value="Cyclic_di-GMP/3'3'-cGAMP_PDE"/>
</dbReference>
<dbReference type="InterPro" id="IPR043128">
    <property type="entry name" value="Rev_trsase/Diguanyl_cyclase"/>
</dbReference>
<dbReference type="SMART" id="SM00267">
    <property type="entry name" value="GGDEF"/>
    <property type="match status" value="1"/>
</dbReference>
<evidence type="ECO:0000313" key="3">
    <source>
        <dbReference type="EMBL" id="MFC4453808.1"/>
    </source>
</evidence>
<dbReference type="InterPro" id="IPR037522">
    <property type="entry name" value="HD_GYP_dom"/>
</dbReference>
<accession>A0ABV8Y705</accession>
<dbReference type="CDD" id="cd00077">
    <property type="entry name" value="HDc"/>
    <property type="match status" value="1"/>
</dbReference>
<dbReference type="Proteomes" id="UP001595939">
    <property type="component" value="Unassembled WGS sequence"/>
</dbReference>
<sequence length="620" mass="68672">MVNPAASAGVHPFDWVDDIIFMLDAETRFTFVNAYALNAWNTHPHELLGRTFADVLPVQAAAEPIAAAFQQVLMSRQRTEVETFSVGQQAWLNITVYPHEAGLIVQVKRLLRNSRSTGPADHDALTGCLTRAAFQTRMQTVALPAALAIVDLNQLKSVNSLRGHSGGDAHIRAVAHTLRAALPPAAFICRWGGDEFVIVVPGHHRDTLQELLDATNHTAPGPLPDTAAFTGGLADWAQGTPFERAFAAADEQLQLRKEQLREVVAPWEHEADTFVAFSRELEGLREPGDLIQHTLNRLLRVMDFDQAAYAILEEDQLVYVHEAHRDGVPAPEPGLHVPVPLAGTAFQRVQRTRTTEWSTDYPSTPGALPQVVEQGVKSGMVTPVLRQGHVMATIVLCTVNRWQTITPHMRKTVELTVLRLEHALELRRAVGEVRSTLEAGMRTLSRVLEARDAETQGHTARAARLATRLGAHFRLDRTALEHLRYGAYLHDIGKLCIPERILKKPGKLTPEERATMQRHATEGHDLVTRLPGVAPQIVAVIRSHHERWDGRGYPDGLAGTDIPLGARIFSVCDVYDALISERPYKRAWSHDDAVLEIERQAGGQFDPEVVRAFLALVRDP</sequence>
<dbReference type="InterPro" id="IPR003018">
    <property type="entry name" value="GAF"/>
</dbReference>
<dbReference type="Gene3D" id="3.30.450.40">
    <property type="match status" value="1"/>
</dbReference>
<dbReference type="SMART" id="SM00065">
    <property type="entry name" value="GAF"/>
    <property type="match status" value="1"/>
</dbReference>
<dbReference type="CDD" id="cd00130">
    <property type="entry name" value="PAS"/>
    <property type="match status" value="1"/>
</dbReference>
<dbReference type="InterPro" id="IPR000160">
    <property type="entry name" value="GGDEF_dom"/>
</dbReference>
<dbReference type="SMART" id="SM00091">
    <property type="entry name" value="PAS"/>
    <property type="match status" value="1"/>
</dbReference>
<organism evidence="3 4">
    <name type="scientific">Deinococcus sonorensis</name>
    <dbReference type="NCBI Taxonomy" id="309891"/>
    <lineage>
        <taxon>Bacteria</taxon>
        <taxon>Thermotogati</taxon>
        <taxon>Deinococcota</taxon>
        <taxon>Deinococci</taxon>
        <taxon>Deinococcales</taxon>
        <taxon>Deinococcaceae</taxon>
        <taxon>Deinococcus</taxon>
    </lineage>
</organism>
<dbReference type="Pfam" id="PF08448">
    <property type="entry name" value="PAS_4"/>
    <property type="match status" value="1"/>
</dbReference>
<name>A0ABV8Y705_9DEIO</name>
<dbReference type="Gene3D" id="3.30.70.270">
    <property type="match status" value="1"/>
</dbReference>
<comment type="caution">
    <text evidence="3">The sequence shown here is derived from an EMBL/GenBank/DDBJ whole genome shotgun (WGS) entry which is preliminary data.</text>
</comment>
<dbReference type="SUPFAM" id="SSF55785">
    <property type="entry name" value="PYP-like sensor domain (PAS domain)"/>
    <property type="match status" value="1"/>
</dbReference>
<feature type="domain" description="GGDEF" evidence="1">
    <location>
        <begin position="143"/>
        <end position="269"/>
    </location>
</feature>
<dbReference type="NCBIfam" id="TIGR00254">
    <property type="entry name" value="GGDEF"/>
    <property type="match status" value="1"/>
</dbReference>